<gene>
    <name evidence="1" type="ORF">V0U35_01825</name>
</gene>
<evidence type="ECO:0000313" key="1">
    <source>
        <dbReference type="EMBL" id="MEE2565403.1"/>
    </source>
</evidence>
<organism evidence="1 2">
    <name type="scientific">Hyphobacterium marinum</name>
    <dbReference type="NCBI Taxonomy" id="3116574"/>
    <lineage>
        <taxon>Bacteria</taxon>
        <taxon>Pseudomonadati</taxon>
        <taxon>Pseudomonadota</taxon>
        <taxon>Alphaproteobacteria</taxon>
        <taxon>Maricaulales</taxon>
        <taxon>Maricaulaceae</taxon>
        <taxon>Hyphobacterium</taxon>
    </lineage>
</organism>
<sequence>MILLATSLLAASLVQQDAPPRLDTSYEPNAAYPFGRPNPEAPAELAEFAFFIGDFNCVDERTLPDGSSVRFAAIWNGHYFLNGHAIQDQYWAPGHYTSNIRQYDEAAGEWKVHFISEPGFSTGVWAGGMEGEDIVLTREIQTPNGPITSRLTFYEITDGGFRWRGQTVAGDGTVTTGWTSDCARVR</sequence>
<evidence type="ECO:0000313" key="2">
    <source>
        <dbReference type="Proteomes" id="UP001310692"/>
    </source>
</evidence>
<name>A0ABU7LV27_9PROT</name>
<evidence type="ECO:0008006" key="3">
    <source>
        <dbReference type="Google" id="ProtNLM"/>
    </source>
</evidence>
<accession>A0ABU7LV27</accession>
<proteinExistence type="predicted"/>
<comment type="caution">
    <text evidence="1">The sequence shown here is derived from an EMBL/GenBank/DDBJ whole genome shotgun (WGS) entry which is preliminary data.</text>
</comment>
<dbReference type="EMBL" id="JAZDRO010000001">
    <property type="protein sequence ID" value="MEE2565403.1"/>
    <property type="molecule type" value="Genomic_DNA"/>
</dbReference>
<keyword evidence="2" id="KW-1185">Reference proteome</keyword>
<dbReference type="RefSeq" id="WP_330194939.1">
    <property type="nucleotide sequence ID" value="NZ_JAZDRO010000001.1"/>
</dbReference>
<dbReference type="Proteomes" id="UP001310692">
    <property type="component" value="Unassembled WGS sequence"/>
</dbReference>
<protein>
    <recommendedName>
        <fullName evidence="3">DUF1579 domain-containing protein</fullName>
    </recommendedName>
</protein>
<reference evidence="1 2" key="1">
    <citation type="submission" date="2024-01" db="EMBL/GenBank/DDBJ databases">
        <title>Hyphobacterium bacterium isolated from marine sediment.</title>
        <authorList>
            <person name="Zhao S."/>
        </authorList>
    </citation>
    <scope>NUCLEOTIDE SEQUENCE [LARGE SCALE GENOMIC DNA]</scope>
    <source>
        <strain evidence="1 2">Y60-23</strain>
    </source>
</reference>